<proteinExistence type="inferred from homology"/>
<keyword evidence="1 7" id="KW-0963">Cytoplasm</keyword>
<evidence type="ECO:0000313" key="11">
    <source>
        <dbReference type="Proteomes" id="UP000230833"/>
    </source>
</evidence>
<comment type="function">
    <text evidence="7">Specifically dimethylates two adjacent adenosines (A1518 and A1519) in the loop of a conserved hairpin near the 3'-end of 16S rRNA in the 30S particle. May play a critical role in biogenesis of 30S subunits.</text>
</comment>
<feature type="binding site" evidence="7 8">
    <location>
        <position position="94"/>
    </location>
    <ligand>
        <name>S-adenosyl-L-methionine</name>
        <dbReference type="ChEBI" id="CHEBI:59789"/>
    </ligand>
</feature>
<organism evidence="10 11">
    <name type="scientific">Candidatus Vogelbacteria bacterium CG10_big_fil_rev_8_21_14_0_10_45_14</name>
    <dbReference type="NCBI Taxonomy" id="1975042"/>
    <lineage>
        <taxon>Bacteria</taxon>
        <taxon>Candidatus Vogeliibacteriota</taxon>
    </lineage>
</organism>
<dbReference type="HAMAP" id="MF_00607">
    <property type="entry name" value="16SrRNA_methyltr_A"/>
    <property type="match status" value="1"/>
</dbReference>
<dbReference type="SUPFAM" id="SSF53335">
    <property type="entry name" value="S-adenosyl-L-methionine-dependent methyltransferases"/>
    <property type="match status" value="1"/>
</dbReference>
<comment type="catalytic activity">
    <reaction evidence="7">
        <text>adenosine(1518)/adenosine(1519) in 16S rRNA + 4 S-adenosyl-L-methionine = N(6)-dimethyladenosine(1518)/N(6)-dimethyladenosine(1519) in 16S rRNA + 4 S-adenosyl-L-homocysteine + 4 H(+)</text>
        <dbReference type="Rhea" id="RHEA:19609"/>
        <dbReference type="Rhea" id="RHEA-COMP:10232"/>
        <dbReference type="Rhea" id="RHEA-COMP:10233"/>
        <dbReference type="ChEBI" id="CHEBI:15378"/>
        <dbReference type="ChEBI" id="CHEBI:57856"/>
        <dbReference type="ChEBI" id="CHEBI:59789"/>
        <dbReference type="ChEBI" id="CHEBI:74411"/>
        <dbReference type="ChEBI" id="CHEBI:74493"/>
        <dbReference type="EC" id="2.1.1.182"/>
    </reaction>
</comment>
<reference evidence="10 11" key="1">
    <citation type="submission" date="2017-09" db="EMBL/GenBank/DDBJ databases">
        <title>Depth-based differentiation of microbial function through sediment-hosted aquifers and enrichment of novel symbionts in the deep terrestrial subsurface.</title>
        <authorList>
            <person name="Probst A.J."/>
            <person name="Ladd B."/>
            <person name="Jarett J.K."/>
            <person name="Geller-Mcgrath D.E."/>
            <person name="Sieber C.M."/>
            <person name="Emerson J.B."/>
            <person name="Anantharaman K."/>
            <person name="Thomas B.C."/>
            <person name="Malmstrom R."/>
            <person name="Stieglmeier M."/>
            <person name="Klingl A."/>
            <person name="Woyke T."/>
            <person name="Ryan C.M."/>
            <person name="Banfield J.F."/>
        </authorList>
    </citation>
    <scope>NUCLEOTIDE SEQUENCE [LARGE SCALE GENOMIC DNA]</scope>
    <source>
        <strain evidence="10">CG10_big_fil_rev_8_21_14_0_10_45_14</strain>
    </source>
</reference>
<keyword evidence="5 7" id="KW-0949">S-adenosyl-L-methionine</keyword>
<feature type="binding site" evidence="7 8">
    <location>
        <position position="20"/>
    </location>
    <ligand>
        <name>S-adenosyl-L-methionine</name>
        <dbReference type="ChEBI" id="CHEBI:59789"/>
    </ligand>
</feature>
<dbReference type="GO" id="GO:0003723">
    <property type="term" value="F:RNA binding"/>
    <property type="evidence" value="ECO:0007669"/>
    <property type="project" value="UniProtKB-UniRule"/>
</dbReference>
<keyword evidence="2 7" id="KW-0698">rRNA processing</keyword>
<sequence length="312" mass="34595">MKNIEGRRGLAKRSLGQNFLIAPKVAEKIASLASACNAKTVLEVGPGKGMLTRALLRRFDKVIAIEKDDTLYESLRTTFREEISNERLLLIHGDAVAMLTNTNNNISPPLLGEGWGGVTNPEKSDAKPKTTSLPKTNYSIASNIPYNITGELLRLFLSLNPLPQSITLMVQKEVGERIVAKDGKESILSLSVKLFGEPKLCGTIPRKLFRPIPHVDSTILHIQNIQKPSPHKTPFHTRLPFAKGSLVWSEGKFFEVVKAGFSQKRKYLVSNLSKKYPKDQVLATFAELGISPTTRAENLTLDDWIKLVSKLN</sequence>
<feature type="binding site" evidence="7 8">
    <location>
        <position position="45"/>
    </location>
    <ligand>
        <name>S-adenosyl-L-methionine</name>
        <dbReference type="ChEBI" id="CHEBI:59789"/>
    </ligand>
</feature>
<keyword evidence="4 7" id="KW-0808">Transferase</keyword>
<dbReference type="InterPro" id="IPR023165">
    <property type="entry name" value="rRNA_Ade_diMease-like_C"/>
</dbReference>
<protein>
    <recommendedName>
        <fullName evidence="7">Ribosomal RNA small subunit methyltransferase A</fullName>
        <ecNumber evidence="7">2.1.1.182</ecNumber>
    </recommendedName>
    <alternativeName>
        <fullName evidence="7">16S rRNA (adenine(1518)-N(6)/adenine(1519)-N(6))-dimethyltransferase</fullName>
    </alternativeName>
    <alternativeName>
        <fullName evidence="7">16S rRNA dimethyladenosine transferase</fullName>
    </alternativeName>
    <alternativeName>
        <fullName evidence="7">16S rRNA dimethylase</fullName>
    </alternativeName>
    <alternativeName>
        <fullName evidence="7">S-adenosylmethionine-6-N', N'-adenosyl(rRNA) dimethyltransferase</fullName>
    </alternativeName>
</protein>
<dbReference type="InterPro" id="IPR001737">
    <property type="entry name" value="KsgA/Erm"/>
</dbReference>
<evidence type="ECO:0000256" key="4">
    <source>
        <dbReference type="ARBA" id="ARBA00022679"/>
    </source>
</evidence>
<comment type="subcellular location">
    <subcellularLocation>
        <location evidence="7">Cytoplasm</location>
    </subcellularLocation>
</comment>
<dbReference type="Pfam" id="PF00398">
    <property type="entry name" value="RrnaAD"/>
    <property type="match status" value="1"/>
</dbReference>
<dbReference type="PROSITE" id="PS01131">
    <property type="entry name" value="RRNA_A_DIMETH"/>
    <property type="match status" value="1"/>
</dbReference>
<comment type="caution">
    <text evidence="10">The sequence shown here is derived from an EMBL/GenBank/DDBJ whole genome shotgun (WGS) entry which is preliminary data.</text>
</comment>
<dbReference type="Gene3D" id="1.10.8.100">
    <property type="entry name" value="Ribosomal RNA adenine dimethylase-like, domain 2"/>
    <property type="match status" value="1"/>
</dbReference>
<feature type="domain" description="Ribosomal RNA adenine methylase transferase N-terminal" evidence="9">
    <location>
        <begin position="25"/>
        <end position="226"/>
    </location>
</feature>
<evidence type="ECO:0000256" key="7">
    <source>
        <dbReference type="HAMAP-Rule" id="MF_00607"/>
    </source>
</evidence>
<evidence type="ECO:0000256" key="5">
    <source>
        <dbReference type="ARBA" id="ARBA00022691"/>
    </source>
</evidence>
<dbReference type="InterPro" id="IPR020596">
    <property type="entry name" value="rRNA_Ade_Mease_Trfase_CS"/>
</dbReference>
<evidence type="ECO:0000259" key="9">
    <source>
        <dbReference type="SMART" id="SM00650"/>
    </source>
</evidence>
<evidence type="ECO:0000256" key="8">
    <source>
        <dbReference type="PROSITE-ProRule" id="PRU01026"/>
    </source>
</evidence>
<dbReference type="InterPro" id="IPR020598">
    <property type="entry name" value="rRNA_Ade_methylase_Trfase_N"/>
</dbReference>
<dbReference type="InterPro" id="IPR029063">
    <property type="entry name" value="SAM-dependent_MTases_sf"/>
</dbReference>
<feature type="binding site" evidence="7 8">
    <location>
        <position position="143"/>
    </location>
    <ligand>
        <name>S-adenosyl-L-methionine</name>
        <dbReference type="ChEBI" id="CHEBI:59789"/>
    </ligand>
</feature>
<evidence type="ECO:0000256" key="2">
    <source>
        <dbReference type="ARBA" id="ARBA00022552"/>
    </source>
</evidence>
<comment type="similarity">
    <text evidence="7">Belongs to the class I-like SAM-binding methyltransferase superfamily. rRNA adenine N(6)-methyltransferase family. RsmA subfamily.</text>
</comment>
<name>A0A2H0RL14_9BACT</name>
<dbReference type="PANTHER" id="PTHR11727:SF7">
    <property type="entry name" value="DIMETHYLADENOSINE TRANSFERASE-RELATED"/>
    <property type="match status" value="1"/>
</dbReference>
<keyword evidence="3 7" id="KW-0489">Methyltransferase</keyword>
<feature type="binding site" evidence="7 8">
    <location>
        <position position="66"/>
    </location>
    <ligand>
        <name>S-adenosyl-L-methionine</name>
        <dbReference type="ChEBI" id="CHEBI:59789"/>
    </ligand>
</feature>
<evidence type="ECO:0000256" key="1">
    <source>
        <dbReference type="ARBA" id="ARBA00022490"/>
    </source>
</evidence>
<evidence type="ECO:0000256" key="6">
    <source>
        <dbReference type="ARBA" id="ARBA00022884"/>
    </source>
</evidence>
<accession>A0A2H0RL14</accession>
<dbReference type="GO" id="GO:0005737">
    <property type="term" value="C:cytoplasm"/>
    <property type="evidence" value="ECO:0007669"/>
    <property type="project" value="UniProtKB-SubCell"/>
</dbReference>
<feature type="binding site" evidence="7 8">
    <location>
        <position position="18"/>
    </location>
    <ligand>
        <name>S-adenosyl-L-methionine</name>
        <dbReference type="ChEBI" id="CHEBI:59789"/>
    </ligand>
</feature>
<dbReference type="EC" id="2.1.1.182" evidence="7"/>
<dbReference type="PROSITE" id="PS51689">
    <property type="entry name" value="SAM_RNA_A_N6_MT"/>
    <property type="match status" value="1"/>
</dbReference>
<dbReference type="AlphaFoldDB" id="A0A2H0RL14"/>
<gene>
    <name evidence="7" type="primary">rsmA</name>
    <name evidence="7" type="synonym">ksgA</name>
    <name evidence="10" type="ORF">COV07_00110</name>
</gene>
<keyword evidence="6 7" id="KW-0694">RNA-binding</keyword>
<dbReference type="GO" id="GO:0052908">
    <property type="term" value="F:16S rRNA (adenine(1518)-N(6)/adenine(1519)-N(6))-dimethyltransferase activity"/>
    <property type="evidence" value="ECO:0007669"/>
    <property type="project" value="UniProtKB-EC"/>
</dbReference>
<dbReference type="PANTHER" id="PTHR11727">
    <property type="entry name" value="DIMETHYLADENOSINE TRANSFERASE"/>
    <property type="match status" value="1"/>
</dbReference>
<dbReference type="Proteomes" id="UP000230833">
    <property type="component" value="Unassembled WGS sequence"/>
</dbReference>
<dbReference type="EMBL" id="PCYL01000003">
    <property type="protein sequence ID" value="PIR47193.1"/>
    <property type="molecule type" value="Genomic_DNA"/>
</dbReference>
<dbReference type="InterPro" id="IPR011530">
    <property type="entry name" value="rRNA_adenine_dimethylase"/>
</dbReference>
<dbReference type="Gene3D" id="3.40.50.150">
    <property type="entry name" value="Vaccinia Virus protein VP39"/>
    <property type="match status" value="1"/>
</dbReference>
<dbReference type="SMART" id="SM00650">
    <property type="entry name" value="rADc"/>
    <property type="match status" value="1"/>
</dbReference>
<evidence type="ECO:0000313" key="10">
    <source>
        <dbReference type="EMBL" id="PIR47193.1"/>
    </source>
</evidence>
<evidence type="ECO:0000256" key="3">
    <source>
        <dbReference type="ARBA" id="ARBA00022603"/>
    </source>
</evidence>